<proteinExistence type="predicted"/>
<name>A0A9J5XHD8_SOLCO</name>
<dbReference type="Proteomes" id="UP000824120">
    <property type="component" value="Chromosome 9"/>
</dbReference>
<dbReference type="EMBL" id="JACXVP010000009">
    <property type="protein sequence ID" value="KAG5586684.1"/>
    <property type="molecule type" value="Genomic_DNA"/>
</dbReference>
<dbReference type="PANTHER" id="PTHR46238:SF8">
    <property type="entry name" value="ENDONUCLEASE_EXONUCLEASE_PHOSPHATASE DOMAIN-CONTAINING PROTEIN"/>
    <property type="match status" value="1"/>
</dbReference>
<dbReference type="AlphaFoldDB" id="A0A9J5XHD8"/>
<evidence type="ECO:0000313" key="2">
    <source>
        <dbReference type="Proteomes" id="UP000824120"/>
    </source>
</evidence>
<reference evidence="1 2" key="1">
    <citation type="submission" date="2020-09" db="EMBL/GenBank/DDBJ databases">
        <title>De no assembly of potato wild relative species, Solanum commersonii.</title>
        <authorList>
            <person name="Cho K."/>
        </authorList>
    </citation>
    <scope>NUCLEOTIDE SEQUENCE [LARGE SCALE GENOMIC DNA]</scope>
    <source>
        <strain evidence="1">LZ3.2</strain>
        <tissue evidence="1">Leaf</tissue>
    </source>
</reference>
<gene>
    <name evidence="1" type="ORF">H5410_047118</name>
</gene>
<dbReference type="PANTHER" id="PTHR46238">
    <property type="entry name" value="REVERSE TRANSCRIPTASE DOMAIN-CONTAINING PROTEIN"/>
    <property type="match status" value="1"/>
</dbReference>
<accession>A0A9J5XHD8</accession>
<comment type="caution">
    <text evidence="1">The sequence shown here is derived from an EMBL/GenBank/DDBJ whole genome shotgun (WGS) entry which is preliminary data.</text>
</comment>
<dbReference type="OrthoDB" id="1283502at2759"/>
<sequence length="158" mass="18787">MVLIDLENSYDKASRNVLQRCLEAKDVPIVFIRMIKDMNNGKNTQTKMIVLVVWSGGMSSQELPCSKYACCQDKDVKMDMWHTMSNKIRNEVILKKACAKEVHRCRVRRGERLVVDSTWRDRGRPKKYWREVIRQDMTQFHITNDVPLDRKKWRSRAR</sequence>
<evidence type="ECO:0000313" key="1">
    <source>
        <dbReference type="EMBL" id="KAG5586684.1"/>
    </source>
</evidence>
<organism evidence="1 2">
    <name type="scientific">Solanum commersonii</name>
    <name type="common">Commerson's wild potato</name>
    <name type="synonym">Commerson's nightshade</name>
    <dbReference type="NCBI Taxonomy" id="4109"/>
    <lineage>
        <taxon>Eukaryota</taxon>
        <taxon>Viridiplantae</taxon>
        <taxon>Streptophyta</taxon>
        <taxon>Embryophyta</taxon>
        <taxon>Tracheophyta</taxon>
        <taxon>Spermatophyta</taxon>
        <taxon>Magnoliopsida</taxon>
        <taxon>eudicotyledons</taxon>
        <taxon>Gunneridae</taxon>
        <taxon>Pentapetalae</taxon>
        <taxon>asterids</taxon>
        <taxon>lamiids</taxon>
        <taxon>Solanales</taxon>
        <taxon>Solanaceae</taxon>
        <taxon>Solanoideae</taxon>
        <taxon>Solaneae</taxon>
        <taxon>Solanum</taxon>
    </lineage>
</organism>
<feature type="non-terminal residue" evidence="1">
    <location>
        <position position="1"/>
    </location>
</feature>
<protein>
    <submittedName>
        <fullName evidence="1">Uncharacterized protein</fullName>
    </submittedName>
</protein>
<keyword evidence="2" id="KW-1185">Reference proteome</keyword>